<accession>A0AAF0D3H1</accession>
<dbReference type="SUPFAM" id="SSF54862">
    <property type="entry name" value="4Fe-4S ferredoxins"/>
    <property type="match status" value="1"/>
</dbReference>
<feature type="domain" description="4Fe-4S ferredoxin-type" evidence="1">
    <location>
        <begin position="614"/>
        <end position="643"/>
    </location>
</feature>
<feature type="domain" description="4Fe-4S ferredoxin-type" evidence="1">
    <location>
        <begin position="585"/>
        <end position="610"/>
    </location>
</feature>
<organism evidence="2 3">
    <name type="scientific">Odinarchaeota yellowstonii (strain LCB_4)</name>
    <dbReference type="NCBI Taxonomy" id="1841599"/>
    <lineage>
        <taxon>Archaea</taxon>
        <taxon>Promethearchaeati</taxon>
        <taxon>Candidatus Odinarchaeota</taxon>
        <taxon>Candidatus Odinarchaeia</taxon>
        <taxon>Candidatus Odinarchaeales</taxon>
        <taxon>Candidatus Odinarchaeaceae</taxon>
        <taxon>Candidatus Odinarchaeum</taxon>
    </lineage>
</organism>
<protein>
    <submittedName>
        <fullName evidence="2">Phosphoadenosine phosphosulfate reductase family protein</fullName>
    </submittedName>
</protein>
<dbReference type="GO" id="GO:0003723">
    <property type="term" value="F:RNA binding"/>
    <property type="evidence" value="ECO:0007669"/>
    <property type="project" value="InterPro"/>
</dbReference>
<dbReference type="CDD" id="cd23947">
    <property type="entry name" value="PAPS_reductase-like_YbdN"/>
    <property type="match status" value="1"/>
</dbReference>
<dbReference type="PROSITE" id="PS50890">
    <property type="entry name" value="PUA"/>
    <property type="match status" value="1"/>
</dbReference>
<dbReference type="PROSITE" id="PS51379">
    <property type="entry name" value="4FE4S_FER_2"/>
    <property type="match status" value="2"/>
</dbReference>
<evidence type="ECO:0000313" key="2">
    <source>
        <dbReference type="EMBL" id="WEU41001.1"/>
    </source>
</evidence>
<dbReference type="PANTHER" id="PTHR43196:SF2">
    <property type="entry name" value="PHOSPHOADENOSINE PHOSPHOSULFATE REDUCTASE"/>
    <property type="match status" value="1"/>
</dbReference>
<dbReference type="Gene3D" id="3.30.70.20">
    <property type="match status" value="1"/>
</dbReference>
<dbReference type="KEGG" id="oyw:OdinLCB4_003625"/>
<dbReference type="NCBIfam" id="NF010368">
    <property type="entry name" value="PRK13795.1-3"/>
    <property type="match status" value="1"/>
</dbReference>
<gene>
    <name evidence="2" type="ORF">OdinLCB4_003625</name>
</gene>
<evidence type="ECO:0000259" key="1">
    <source>
        <dbReference type="PROSITE" id="PS51379"/>
    </source>
</evidence>
<reference evidence="2" key="2">
    <citation type="journal article" date="2022" name="Nat. Microbiol.">
        <title>A closed Candidatus Odinarchaeum chromosome exposes Asgard archaeal viruses.</title>
        <authorList>
            <person name="Tamarit D."/>
            <person name="Caceres E.F."/>
            <person name="Krupovic M."/>
            <person name="Nijland R."/>
            <person name="Eme L."/>
            <person name="Robinson N.P."/>
            <person name="Ettema T.J.G."/>
        </authorList>
    </citation>
    <scope>NUCLEOTIDE SEQUENCE</scope>
    <source>
        <strain evidence="2">LCB_4</strain>
    </source>
</reference>
<dbReference type="InterPro" id="IPR002478">
    <property type="entry name" value="PUA"/>
</dbReference>
<dbReference type="SMART" id="SM00359">
    <property type="entry name" value="PUA"/>
    <property type="match status" value="1"/>
</dbReference>
<dbReference type="Gene3D" id="3.40.50.620">
    <property type="entry name" value="HUPs"/>
    <property type="match status" value="1"/>
</dbReference>
<dbReference type="InterPro" id="IPR017896">
    <property type="entry name" value="4Fe4S_Fe-S-bd"/>
</dbReference>
<dbReference type="InterPro" id="IPR017900">
    <property type="entry name" value="4Fe4S_Fe_S_CS"/>
</dbReference>
<dbReference type="InterPro" id="IPR036974">
    <property type="entry name" value="PUA_sf"/>
</dbReference>
<name>A0AAF0D3H1_ODILC</name>
<reference evidence="2" key="1">
    <citation type="journal article" date="2017" name="Nature">
        <title>Asgard archaea illuminate the origin of eukaryotic cellular complexity.</title>
        <authorList>
            <person name="Zaremba-Niedzwiedzka K."/>
            <person name="Caceres E.F."/>
            <person name="Saw J.H."/>
            <person name="Backstrom D."/>
            <person name="Juzokaite L."/>
            <person name="Vancaester E."/>
            <person name="Seitz K.W."/>
            <person name="Anantharaman K."/>
            <person name="Starnawski P."/>
            <person name="Kjeldsen K.U."/>
            <person name="Scott M.B."/>
            <person name="Nunoura T."/>
            <person name="Banfield J.F."/>
            <person name="Schramm A."/>
            <person name="Baker B.J."/>
            <person name="Spang A."/>
            <person name="Ettema T.J.G."/>
        </authorList>
    </citation>
    <scope>NUCLEOTIDE SEQUENCE</scope>
    <source>
        <strain evidence="2">LCB_4</strain>
    </source>
</reference>
<dbReference type="Pfam" id="PF01472">
    <property type="entry name" value="PUA"/>
    <property type="match status" value="1"/>
</dbReference>
<sequence>MGKFFLGPLILKWCSNCNLPILLKNKCGKCGGDTLTVDITPPGDIRPAFDGDIKVIRETVDAQYGGGIGERLLPDDKIILLNKIGSMERSDEIILDGEVIGIIEFNPVSLKWQFIPRLEGARRLAAIKLKKYVVVDDGAVEHIIKGANVLAPGVIEYDEDIMKEEYVTILNRDRKVIGVGISKFNGCDYKSVDKGMVVKTKRGSPPVEEKILKGGQSWGDVLSANKKHLDNKVNTAKLIIKKAVSTYKKTPIVSFSGGKDSQCVLELVKEVLNDQFWVVFIDTGIEFPETIKHVERVIDLLGLKNKFIYKKTRGDFWAELEKFGPPARDFRYCCKILKLSAVTEAIEEFFKDEILNFTGQRRYESIPRSKERTIWVNPYVPNQINVAPIRDWTALHVWLYLYSRNIPLNPLYYKGYERIGCMFCPATKLSELNMMAKTHPEEYNKWINFLKKWASEYGLNGKWVSHGLWRWKNLGGKQRDLAVMLNIDLKNLSKRTGGKIKFNVTAGISPCKSGGYVVEGRFNTGLDLGKISLSLLSIGSPKYSENLGVLYLKNKDYTLTLFAEGSLKLNIARKELEKEILDKIIKLIVRAIMCSECGICFKICPKSAIKTQSGEIIIDKAKCEGCLKCLENCPAVNYTMPSIFE</sequence>
<evidence type="ECO:0000313" key="3">
    <source>
        <dbReference type="Proteomes" id="UP000186851"/>
    </source>
</evidence>
<dbReference type="Gene3D" id="2.30.130.10">
    <property type="entry name" value="PUA domain"/>
    <property type="match status" value="1"/>
</dbReference>
<dbReference type="InterPro" id="IPR002500">
    <property type="entry name" value="PAPS_reduct_dom"/>
</dbReference>
<dbReference type="PROSITE" id="PS00198">
    <property type="entry name" value="4FE4S_FER_1"/>
    <property type="match status" value="2"/>
</dbReference>
<dbReference type="NCBIfam" id="TIGR00451">
    <property type="entry name" value="unchar_dom_2"/>
    <property type="match status" value="1"/>
</dbReference>
<proteinExistence type="predicted"/>
<dbReference type="InterPro" id="IPR004521">
    <property type="entry name" value="Uncharacterised_CHP00451"/>
</dbReference>
<dbReference type="EMBL" id="CP091871">
    <property type="protein sequence ID" value="WEU41001.1"/>
    <property type="molecule type" value="Genomic_DNA"/>
</dbReference>
<dbReference type="GO" id="GO:0016491">
    <property type="term" value="F:oxidoreductase activity"/>
    <property type="evidence" value="ECO:0007669"/>
    <property type="project" value="UniProtKB-ARBA"/>
</dbReference>
<dbReference type="Pfam" id="PF01507">
    <property type="entry name" value="PAPS_reduct"/>
    <property type="match status" value="1"/>
</dbReference>
<dbReference type="SUPFAM" id="SSF88697">
    <property type="entry name" value="PUA domain-like"/>
    <property type="match status" value="1"/>
</dbReference>
<dbReference type="SUPFAM" id="SSF52402">
    <property type="entry name" value="Adenine nucleotide alpha hydrolases-like"/>
    <property type="match status" value="1"/>
</dbReference>
<dbReference type="AlphaFoldDB" id="A0AAF0D3H1"/>
<dbReference type="InterPro" id="IPR015947">
    <property type="entry name" value="PUA-like_sf"/>
</dbReference>
<dbReference type="InterPro" id="IPR014729">
    <property type="entry name" value="Rossmann-like_a/b/a_fold"/>
</dbReference>
<dbReference type="Proteomes" id="UP000186851">
    <property type="component" value="Chromosome"/>
</dbReference>
<dbReference type="InterPro" id="IPR050128">
    <property type="entry name" value="Sulfate_adenylyltrnsfr_sub2"/>
</dbReference>
<dbReference type="PANTHER" id="PTHR43196">
    <property type="entry name" value="SULFATE ADENYLYLTRANSFERASE SUBUNIT 2"/>
    <property type="match status" value="1"/>
</dbReference>
<dbReference type="NCBIfam" id="NF010367">
    <property type="entry name" value="PRK13795.1-2"/>
    <property type="match status" value="1"/>
</dbReference>